<dbReference type="Gene3D" id="1.10.10.10">
    <property type="entry name" value="Winged helix-like DNA-binding domain superfamily/Winged helix DNA-binding domain"/>
    <property type="match status" value="1"/>
</dbReference>
<accession>A0ABQ4NRH7</accession>
<dbReference type="CDD" id="cd06171">
    <property type="entry name" value="Sigma70_r4"/>
    <property type="match status" value="1"/>
</dbReference>
<evidence type="ECO:0000259" key="6">
    <source>
        <dbReference type="Pfam" id="PF08281"/>
    </source>
</evidence>
<feature type="domain" description="RNA polymerase sigma-70 region 2" evidence="5">
    <location>
        <begin position="9"/>
        <end position="70"/>
    </location>
</feature>
<dbReference type="PANTHER" id="PTHR43133:SF25">
    <property type="entry name" value="RNA POLYMERASE SIGMA FACTOR RFAY-RELATED"/>
    <property type="match status" value="1"/>
</dbReference>
<evidence type="ECO:0000256" key="1">
    <source>
        <dbReference type="ARBA" id="ARBA00010641"/>
    </source>
</evidence>
<keyword evidence="4" id="KW-0804">Transcription</keyword>
<evidence type="ECO:0000259" key="5">
    <source>
        <dbReference type="Pfam" id="PF04542"/>
    </source>
</evidence>
<comment type="similarity">
    <text evidence="1">Belongs to the sigma-70 factor family. ECF subfamily.</text>
</comment>
<keyword evidence="3" id="KW-0731">Sigma factor</keyword>
<organism evidence="7 8">
    <name type="scientific">Jannaschia pagri</name>
    <dbReference type="NCBI Taxonomy" id="2829797"/>
    <lineage>
        <taxon>Bacteria</taxon>
        <taxon>Pseudomonadati</taxon>
        <taxon>Pseudomonadota</taxon>
        <taxon>Alphaproteobacteria</taxon>
        <taxon>Rhodobacterales</taxon>
        <taxon>Roseobacteraceae</taxon>
        <taxon>Jannaschia</taxon>
    </lineage>
</organism>
<dbReference type="InterPro" id="IPR013249">
    <property type="entry name" value="RNA_pol_sigma70_r4_t2"/>
</dbReference>
<gene>
    <name evidence="7" type="ORF">JANAI62_35080</name>
</gene>
<feature type="domain" description="RNA polymerase sigma factor 70 region 4 type 2" evidence="6">
    <location>
        <begin position="99"/>
        <end position="150"/>
    </location>
</feature>
<evidence type="ECO:0000256" key="3">
    <source>
        <dbReference type="ARBA" id="ARBA00023082"/>
    </source>
</evidence>
<reference evidence="7 8" key="1">
    <citation type="submission" date="2021-05" db="EMBL/GenBank/DDBJ databases">
        <title>Bacteria Genome sequencing.</title>
        <authorList>
            <person name="Takabe Y."/>
            <person name="Nakajima Y."/>
            <person name="Suzuki S."/>
            <person name="Shiozaki T."/>
        </authorList>
    </citation>
    <scope>NUCLEOTIDE SEQUENCE [LARGE SCALE GENOMIC DNA]</scope>
    <source>
        <strain evidence="7 8">AI_62</strain>
    </source>
</reference>
<dbReference type="InterPro" id="IPR013324">
    <property type="entry name" value="RNA_pol_sigma_r3/r4-like"/>
</dbReference>
<dbReference type="Pfam" id="PF04542">
    <property type="entry name" value="Sigma70_r2"/>
    <property type="match status" value="1"/>
</dbReference>
<dbReference type="InterPro" id="IPR013325">
    <property type="entry name" value="RNA_pol_sigma_r2"/>
</dbReference>
<evidence type="ECO:0000256" key="4">
    <source>
        <dbReference type="ARBA" id="ARBA00023163"/>
    </source>
</evidence>
<dbReference type="NCBIfam" id="TIGR02937">
    <property type="entry name" value="sigma70-ECF"/>
    <property type="match status" value="1"/>
</dbReference>
<dbReference type="RefSeq" id="WP_255576501.1">
    <property type="nucleotide sequence ID" value="NZ_BPFH01000008.1"/>
</dbReference>
<dbReference type="PANTHER" id="PTHR43133">
    <property type="entry name" value="RNA POLYMERASE ECF-TYPE SIGMA FACTO"/>
    <property type="match status" value="1"/>
</dbReference>
<keyword evidence="2" id="KW-0805">Transcription regulation</keyword>
<dbReference type="InterPro" id="IPR014284">
    <property type="entry name" value="RNA_pol_sigma-70_dom"/>
</dbReference>
<proteinExistence type="inferred from homology"/>
<dbReference type="Gene3D" id="1.10.1740.10">
    <property type="match status" value="1"/>
</dbReference>
<evidence type="ECO:0000256" key="2">
    <source>
        <dbReference type="ARBA" id="ARBA00023015"/>
    </source>
</evidence>
<dbReference type="SUPFAM" id="SSF88946">
    <property type="entry name" value="Sigma2 domain of RNA polymerase sigma factors"/>
    <property type="match status" value="1"/>
</dbReference>
<dbReference type="InterPro" id="IPR039425">
    <property type="entry name" value="RNA_pol_sigma-70-like"/>
</dbReference>
<dbReference type="SUPFAM" id="SSF88659">
    <property type="entry name" value="Sigma3 and sigma4 domains of RNA polymerase sigma factors"/>
    <property type="match status" value="1"/>
</dbReference>
<name>A0ABQ4NRH7_9RHOB</name>
<keyword evidence="8" id="KW-1185">Reference proteome</keyword>
<dbReference type="Proteomes" id="UP000786693">
    <property type="component" value="Unassembled WGS sequence"/>
</dbReference>
<dbReference type="InterPro" id="IPR007627">
    <property type="entry name" value="RNA_pol_sigma70_r2"/>
</dbReference>
<dbReference type="EMBL" id="BPFH01000008">
    <property type="protein sequence ID" value="GIT96885.1"/>
    <property type="molecule type" value="Genomic_DNA"/>
</dbReference>
<comment type="caution">
    <text evidence="7">The sequence shown here is derived from an EMBL/GenBank/DDBJ whole genome shotgun (WGS) entry which is preliminary data.</text>
</comment>
<evidence type="ECO:0000313" key="8">
    <source>
        <dbReference type="Proteomes" id="UP000786693"/>
    </source>
</evidence>
<dbReference type="Pfam" id="PF08281">
    <property type="entry name" value="Sigma70_r4_2"/>
    <property type="match status" value="1"/>
</dbReference>
<evidence type="ECO:0000313" key="7">
    <source>
        <dbReference type="EMBL" id="GIT96885.1"/>
    </source>
</evidence>
<dbReference type="InterPro" id="IPR036388">
    <property type="entry name" value="WH-like_DNA-bd_sf"/>
</dbReference>
<protein>
    <submittedName>
        <fullName evidence="7">RNA polymerase sigma24 factor</fullName>
    </submittedName>
</protein>
<sequence length="164" mass="18021">MRAGLPAAYPRLWRFALSLTGTRDVAADLAQATCLRALDKADRFTPGTRLDSWLYKIAQRIWLNEMRSKAVRVGGGLVPVEEIEIPAPGLETETNILAREVLSLVNALPEGQRIAVLLVYVEGFSYAEAAEILEIPVGTIMSRLSTARRKVGDAVADTEVDRTR</sequence>